<reference evidence="3 4" key="2">
    <citation type="journal article" date="2015" name="Stand. Genomic Sci.">
        <title>Draft genome sequence of Cellulomonas carbonis T26(T) and comparative analysis of six Cellulomonas genomes.</title>
        <authorList>
            <person name="Zhuang W."/>
            <person name="Zhang S."/>
            <person name="Xia X."/>
            <person name="Wang G."/>
        </authorList>
    </citation>
    <scope>NUCLEOTIDE SEQUENCE [LARGE SCALE GENOMIC DNA]</scope>
    <source>
        <strain evidence="3 4">T26</strain>
    </source>
</reference>
<feature type="region of interest" description="Disordered" evidence="2">
    <location>
        <begin position="132"/>
        <end position="160"/>
    </location>
</feature>
<name>A0A0A0BVK4_9CELL</name>
<evidence type="ECO:0000313" key="4">
    <source>
        <dbReference type="Proteomes" id="UP000029839"/>
    </source>
</evidence>
<gene>
    <name evidence="3" type="ORF">N868_07860</name>
</gene>
<protein>
    <submittedName>
        <fullName evidence="3">Uncharacterized protein</fullName>
    </submittedName>
</protein>
<reference evidence="3 4" key="1">
    <citation type="submission" date="2013-08" db="EMBL/GenBank/DDBJ databases">
        <title>Genome sequencing of Cellulomonas carbonis T26.</title>
        <authorList>
            <person name="Chen F."/>
            <person name="Li Y."/>
            <person name="Wang G."/>
        </authorList>
    </citation>
    <scope>NUCLEOTIDE SEQUENCE [LARGE SCALE GENOMIC DNA]</scope>
    <source>
        <strain evidence="3 4">T26</strain>
    </source>
</reference>
<feature type="coiled-coil region" evidence="1">
    <location>
        <begin position="86"/>
        <end position="120"/>
    </location>
</feature>
<proteinExistence type="predicted"/>
<dbReference type="AlphaFoldDB" id="A0A0A0BVK4"/>
<dbReference type="Proteomes" id="UP000029839">
    <property type="component" value="Unassembled WGS sequence"/>
</dbReference>
<sequence length="160" mass="17619">MDIDDLAETIERTRYALMRGVTWEALRDGERAARVELGRRALVESGLAATLGRLEEEAARVPDLEAQVRQRDEHLADRRAQHEVALAQRDGRIEQLEDLLATAEAATAEALERTAALEEELADIRAFTAGAERTGTERTGSTASAPRRFGRVRTARPATA</sequence>
<keyword evidence="1" id="KW-0175">Coiled coil</keyword>
<keyword evidence="4" id="KW-1185">Reference proteome</keyword>
<dbReference type="OrthoDB" id="4833356at2"/>
<evidence type="ECO:0000256" key="2">
    <source>
        <dbReference type="SAM" id="MobiDB-lite"/>
    </source>
</evidence>
<dbReference type="EMBL" id="AXCY01000016">
    <property type="protein sequence ID" value="KGM11697.1"/>
    <property type="molecule type" value="Genomic_DNA"/>
</dbReference>
<evidence type="ECO:0000256" key="1">
    <source>
        <dbReference type="SAM" id="Coils"/>
    </source>
</evidence>
<dbReference type="RefSeq" id="WP_043604188.1">
    <property type="nucleotide sequence ID" value="NZ_AXCY01000016.1"/>
</dbReference>
<accession>A0A0A0BVK4</accession>
<organism evidence="3 4">
    <name type="scientific">Cellulomonas carbonis T26</name>
    <dbReference type="NCBI Taxonomy" id="947969"/>
    <lineage>
        <taxon>Bacteria</taxon>
        <taxon>Bacillati</taxon>
        <taxon>Actinomycetota</taxon>
        <taxon>Actinomycetes</taxon>
        <taxon>Micrococcales</taxon>
        <taxon>Cellulomonadaceae</taxon>
        <taxon>Cellulomonas</taxon>
    </lineage>
</organism>
<comment type="caution">
    <text evidence="3">The sequence shown here is derived from an EMBL/GenBank/DDBJ whole genome shotgun (WGS) entry which is preliminary data.</text>
</comment>
<evidence type="ECO:0000313" key="3">
    <source>
        <dbReference type="EMBL" id="KGM11697.1"/>
    </source>
</evidence>